<gene>
    <name evidence="1" type="ORF">M407DRAFT_115399</name>
</gene>
<accession>A0A0C3QST1</accession>
<evidence type="ECO:0000313" key="1">
    <source>
        <dbReference type="EMBL" id="KIO32111.1"/>
    </source>
</evidence>
<sequence length="55" mass="5794">MSSEERFRSSALDSGKLVHSAETSEFGVGLFYMTSHVGGSIGQNNAVCGQNLSRG</sequence>
<reference evidence="1 2" key="1">
    <citation type="submission" date="2014-04" db="EMBL/GenBank/DDBJ databases">
        <authorList>
            <consortium name="DOE Joint Genome Institute"/>
            <person name="Kuo A."/>
            <person name="Girlanda M."/>
            <person name="Perotto S."/>
            <person name="Kohler A."/>
            <person name="Nagy L.G."/>
            <person name="Floudas D."/>
            <person name="Copeland A."/>
            <person name="Barry K.W."/>
            <person name="Cichocki N."/>
            <person name="Veneault-Fourrey C."/>
            <person name="LaButti K."/>
            <person name="Lindquist E.A."/>
            <person name="Lipzen A."/>
            <person name="Lundell T."/>
            <person name="Morin E."/>
            <person name="Murat C."/>
            <person name="Sun H."/>
            <person name="Tunlid A."/>
            <person name="Henrissat B."/>
            <person name="Grigoriev I.V."/>
            <person name="Hibbett D.S."/>
            <person name="Martin F."/>
            <person name="Nordberg H.P."/>
            <person name="Cantor M.N."/>
            <person name="Hua S.X."/>
        </authorList>
    </citation>
    <scope>NUCLEOTIDE SEQUENCE [LARGE SCALE GENOMIC DNA]</scope>
    <source>
        <strain evidence="1 2">MUT 4182</strain>
    </source>
</reference>
<reference evidence="2" key="2">
    <citation type="submission" date="2015-01" db="EMBL/GenBank/DDBJ databases">
        <title>Evolutionary Origins and Diversification of the Mycorrhizal Mutualists.</title>
        <authorList>
            <consortium name="DOE Joint Genome Institute"/>
            <consortium name="Mycorrhizal Genomics Consortium"/>
            <person name="Kohler A."/>
            <person name="Kuo A."/>
            <person name="Nagy L.G."/>
            <person name="Floudas D."/>
            <person name="Copeland A."/>
            <person name="Barry K.W."/>
            <person name="Cichocki N."/>
            <person name="Veneault-Fourrey C."/>
            <person name="LaButti K."/>
            <person name="Lindquist E.A."/>
            <person name="Lipzen A."/>
            <person name="Lundell T."/>
            <person name="Morin E."/>
            <person name="Murat C."/>
            <person name="Riley R."/>
            <person name="Ohm R."/>
            <person name="Sun H."/>
            <person name="Tunlid A."/>
            <person name="Henrissat B."/>
            <person name="Grigoriev I.V."/>
            <person name="Hibbett D.S."/>
            <person name="Martin F."/>
        </authorList>
    </citation>
    <scope>NUCLEOTIDE SEQUENCE [LARGE SCALE GENOMIC DNA]</scope>
    <source>
        <strain evidence="2">MUT 4182</strain>
    </source>
</reference>
<organism evidence="1 2">
    <name type="scientific">Tulasnella calospora MUT 4182</name>
    <dbReference type="NCBI Taxonomy" id="1051891"/>
    <lineage>
        <taxon>Eukaryota</taxon>
        <taxon>Fungi</taxon>
        <taxon>Dikarya</taxon>
        <taxon>Basidiomycota</taxon>
        <taxon>Agaricomycotina</taxon>
        <taxon>Agaricomycetes</taxon>
        <taxon>Cantharellales</taxon>
        <taxon>Tulasnellaceae</taxon>
        <taxon>Tulasnella</taxon>
    </lineage>
</organism>
<proteinExistence type="predicted"/>
<keyword evidence="2" id="KW-1185">Reference proteome</keyword>
<dbReference type="EMBL" id="KN822957">
    <property type="protein sequence ID" value="KIO32111.1"/>
    <property type="molecule type" value="Genomic_DNA"/>
</dbReference>
<dbReference type="HOGENOM" id="CLU_3034089_0_0_1"/>
<protein>
    <submittedName>
        <fullName evidence="1">Uncharacterized protein</fullName>
    </submittedName>
</protein>
<evidence type="ECO:0000313" key="2">
    <source>
        <dbReference type="Proteomes" id="UP000054248"/>
    </source>
</evidence>
<name>A0A0C3QST1_9AGAM</name>
<dbReference type="AlphaFoldDB" id="A0A0C3QST1"/>
<dbReference type="Proteomes" id="UP000054248">
    <property type="component" value="Unassembled WGS sequence"/>
</dbReference>